<dbReference type="RefSeq" id="WP_213380665.1">
    <property type="nucleotide sequence ID" value="NZ_AP024563.1"/>
</dbReference>
<gene>
    <name evidence="1" type="ORF">Atep_11030</name>
</gene>
<keyword evidence="2" id="KW-1185">Reference proteome</keyword>
<evidence type="ECO:0000313" key="1">
    <source>
        <dbReference type="EMBL" id="BCU06426.1"/>
    </source>
</evidence>
<reference evidence="1 2" key="1">
    <citation type="submission" date="2021-04" db="EMBL/GenBank/DDBJ databases">
        <title>Complete genome sequencing of Allochromatium tepidum strain NZ.</title>
        <authorList>
            <person name="Tsukatani Y."/>
            <person name="Mori H."/>
        </authorList>
    </citation>
    <scope>NUCLEOTIDE SEQUENCE [LARGE SCALE GENOMIC DNA]</scope>
    <source>
        <strain evidence="1 2">NZ</strain>
    </source>
</reference>
<protein>
    <submittedName>
        <fullName evidence="1">Uncharacterized protein</fullName>
    </submittedName>
</protein>
<name>A0ABM7QL42_9GAMM</name>
<dbReference type="EMBL" id="AP024563">
    <property type="protein sequence ID" value="BCU06426.1"/>
    <property type="molecule type" value="Genomic_DNA"/>
</dbReference>
<accession>A0ABM7QL42</accession>
<proteinExistence type="predicted"/>
<dbReference type="Proteomes" id="UP000680679">
    <property type="component" value="Chromosome"/>
</dbReference>
<organism evidence="1 2">
    <name type="scientific">Allochromatium tepidum</name>
    <dbReference type="NCBI Taxonomy" id="553982"/>
    <lineage>
        <taxon>Bacteria</taxon>
        <taxon>Pseudomonadati</taxon>
        <taxon>Pseudomonadota</taxon>
        <taxon>Gammaproteobacteria</taxon>
        <taxon>Chromatiales</taxon>
        <taxon>Chromatiaceae</taxon>
        <taxon>Allochromatium</taxon>
    </lineage>
</organism>
<evidence type="ECO:0000313" key="2">
    <source>
        <dbReference type="Proteomes" id="UP000680679"/>
    </source>
</evidence>
<sequence length="66" mass="7245">MANRPLVLVRLRPAILVDARMRKRQVPEDQRHPAPLTIGLGPGFIAGGQVHLAVETAWGEDLGRLI</sequence>